<dbReference type="PROSITE" id="PS50110">
    <property type="entry name" value="RESPONSE_REGULATORY"/>
    <property type="match status" value="1"/>
</dbReference>
<feature type="active site" evidence="5 6">
    <location>
        <position position="163"/>
    </location>
</feature>
<dbReference type="Pfam" id="PF00072">
    <property type="entry name" value="Response_reg"/>
    <property type="match status" value="1"/>
</dbReference>
<dbReference type="PANTHER" id="PTHR42872:SF6">
    <property type="entry name" value="PROTEIN-GLUTAMATE METHYLESTERASE_PROTEIN-GLUTAMINE GLUTAMINASE"/>
    <property type="match status" value="1"/>
</dbReference>
<protein>
    <recommendedName>
        <fullName evidence="5">Protein-glutamate methylesterase/protein-glutamine glutaminase</fullName>
        <ecNumber evidence="5">3.1.1.61</ecNumber>
        <ecNumber evidence="5">3.5.1.44</ecNumber>
    </recommendedName>
</protein>
<dbReference type="PANTHER" id="PTHR42872">
    <property type="entry name" value="PROTEIN-GLUTAMATE METHYLESTERASE/PROTEIN-GLUTAMINE GLUTAMINASE"/>
    <property type="match status" value="1"/>
</dbReference>
<evidence type="ECO:0000256" key="1">
    <source>
        <dbReference type="ARBA" id="ARBA00022490"/>
    </source>
</evidence>
<dbReference type="GO" id="GO:0000156">
    <property type="term" value="F:phosphorelay response regulator activity"/>
    <property type="evidence" value="ECO:0007669"/>
    <property type="project" value="InterPro"/>
</dbReference>
<evidence type="ECO:0000256" key="4">
    <source>
        <dbReference type="ARBA" id="ARBA00048267"/>
    </source>
</evidence>
<dbReference type="GO" id="GO:0050568">
    <property type="term" value="F:protein-glutamine glutaminase activity"/>
    <property type="evidence" value="ECO:0007669"/>
    <property type="project" value="UniProtKB-UniRule"/>
</dbReference>
<gene>
    <name evidence="5" type="primary">cheB</name>
    <name evidence="10" type="ORF">SAMN05660742_10230</name>
</gene>
<dbReference type="SUPFAM" id="SSF52172">
    <property type="entry name" value="CheY-like"/>
    <property type="match status" value="1"/>
</dbReference>
<dbReference type="InterPro" id="IPR000673">
    <property type="entry name" value="Sig_transdc_resp-reg_Me-estase"/>
</dbReference>
<dbReference type="GO" id="GO:0008984">
    <property type="term" value="F:protein-glutamate methylesterase activity"/>
    <property type="evidence" value="ECO:0007669"/>
    <property type="project" value="UniProtKB-UniRule"/>
</dbReference>
<dbReference type="GO" id="GO:0005737">
    <property type="term" value="C:cytoplasm"/>
    <property type="evidence" value="ECO:0007669"/>
    <property type="project" value="UniProtKB-SubCell"/>
</dbReference>
<proteinExistence type="inferred from homology"/>
<dbReference type="EC" id="3.1.1.61" evidence="5"/>
<feature type="domain" description="Response regulatory" evidence="8">
    <location>
        <begin position="8"/>
        <end position="121"/>
    </location>
</feature>
<dbReference type="HAMAP" id="MF_00099">
    <property type="entry name" value="CheB_chemtxs"/>
    <property type="match status" value="1"/>
</dbReference>
<evidence type="ECO:0000259" key="8">
    <source>
        <dbReference type="PROSITE" id="PS50110"/>
    </source>
</evidence>
<keyword evidence="2 5" id="KW-0145">Chemotaxis</keyword>
<evidence type="ECO:0000259" key="9">
    <source>
        <dbReference type="PROSITE" id="PS50122"/>
    </source>
</evidence>
<evidence type="ECO:0000256" key="3">
    <source>
        <dbReference type="ARBA" id="ARBA00022801"/>
    </source>
</evidence>
<dbReference type="Pfam" id="PF01339">
    <property type="entry name" value="CheB_methylest"/>
    <property type="match status" value="1"/>
</dbReference>
<dbReference type="InterPro" id="IPR001789">
    <property type="entry name" value="Sig_transdc_resp-reg_receiver"/>
</dbReference>
<evidence type="ECO:0000313" key="10">
    <source>
        <dbReference type="EMBL" id="SEI94682.1"/>
    </source>
</evidence>
<feature type="active site" evidence="5 6">
    <location>
        <position position="189"/>
    </location>
</feature>
<dbReference type="InterPro" id="IPR035909">
    <property type="entry name" value="CheB_C"/>
</dbReference>
<keyword evidence="5 7" id="KW-0597">Phosphoprotein</keyword>
<evidence type="ECO:0000256" key="7">
    <source>
        <dbReference type="PROSITE-ProRule" id="PRU00169"/>
    </source>
</evidence>
<dbReference type="InterPro" id="IPR008248">
    <property type="entry name" value="CheB-like"/>
</dbReference>
<comment type="function">
    <text evidence="5">Involved in chemotaxis. Part of a chemotaxis signal transduction system that modulates chemotaxis in response to various stimuli. Catalyzes the demethylation of specific methylglutamate residues introduced into the chemoreceptors (methyl-accepting chemotaxis proteins or MCP) by CheR. Also mediates the irreversible deamidation of specific glutamine residues to glutamic acid.</text>
</comment>
<accession>A0A1H6V350</accession>
<evidence type="ECO:0000256" key="2">
    <source>
        <dbReference type="ARBA" id="ARBA00022500"/>
    </source>
</evidence>
<dbReference type="PIRSF" id="PIRSF000876">
    <property type="entry name" value="RR_chemtxs_CheB"/>
    <property type="match status" value="1"/>
</dbReference>
<dbReference type="GO" id="GO:0006935">
    <property type="term" value="P:chemotaxis"/>
    <property type="evidence" value="ECO:0007669"/>
    <property type="project" value="UniProtKB-UniRule"/>
</dbReference>
<keyword evidence="3 5" id="KW-0378">Hydrolase</keyword>
<dbReference type="NCBIfam" id="NF001965">
    <property type="entry name" value="PRK00742.1"/>
    <property type="match status" value="1"/>
</dbReference>
<comment type="domain">
    <text evidence="5">Contains a C-terminal catalytic domain, and an N-terminal region which modulates catalytic activity.</text>
</comment>
<dbReference type="CDD" id="cd17541">
    <property type="entry name" value="REC_CheB-like"/>
    <property type="match status" value="1"/>
</dbReference>
<dbReference type="STRING" id="84035.SAMN05660742_10230"/>
<dbReference type="EC" id="3.5.1.44" evidence="5"/>
<comment type="catalytic activity">
    <reaction evidence="4 5">
        <text>[protein]-L-glutamate 5-O-methyl ester + H2O = L-glutamyl-[protein] + methanol + H(+)</text>
        <dbReference type="Rhea" id="RHEA:23236"/>
        <dbReference type="Rhea" id="RHEA-COMP:10208"/>
        <dbReference type="Rhea" id="RHEA-COMP:10311"/>
        <dbReference type="ChEBI" id="CHEBI:15377"/>
        <dbReference type="ChEBI" id="CHEBI:15378"/>
        <dbReference type="ChEBI" id="CHEBI:17790"/>
        <dbReference type="ChEBI" id="CHEBI:29973"/>
        <dbReference type="ChEBI" id="CHEBI:82795"/>
        <dbReference type="EC" id="3.1.1.61"/>
    </reaction>
</comment>
<evidence type="ECO:0000256" key="5">
    <source>
        <dbReference type="HAMAP-Rule" id="MF_00099"/>
    </source>
</evidence>
<keyword evidence="1 5" id="KW-0963">Cytoplasm</keyword>
<name>A0A1H6V350_9FIRM</name>
<keyword evidence="11" id="KW-1185">Reference proteome</keyword>
<dbReference type="SMART" id="SM00448">
    <property type="entry name" value="REC"/>
    <property type="match status" value="1"/>
</dbReference>
<comment type="PTM">
    <text evidence="5">Phosphorylated by CheA. Phosphorylation of the N-terminal regulatory domain activates the methylesterase activity.</text>
</comment>
<comment type="subcellular location">
    <subcellularLocation>
        <location evidence="5">Cytoplasm</location>
    </subcellularLocation>
</comment>
<dbReference type="PROSITE" id="PS50122">
    <property type="entry name" value="CHEB"/>
    <property type="match status" value="1"/>
</dbReference>
<feature type="domain" description="CheB-type methylesterase" evidence="9">
    <location>
        <begin position="156"/>
        <end position="339"/>
    </location>
</feature>
<organism evidence="10 11">
    <name type="scientific">Propionispira arboris</name>
    <dbReference type="NCBI Taxonomy" id="84035"/>
    <lineage>
        <taxon>Bacteria</taxon>
        <taxon>Bacillati</taxon>
        <taxon>Bacillota</taxon>
        <taxon>Negativicutes</taxon>
        <taxon>Selenomonadales</taxon>
        <taxon>Selenomonadaceae</taxon>
        <taxon>Propionispira</taxon>
    </lineage>
</organism>
<dbReference type="SUPFAM" id="SSF52738">
    <property type="entry name" value="Methylesterase CheB, C-terminal domain"/>
    <property type="match status" value="1"/>
</dbReference>
<comment type="similarity">
    <text evidence="5">Belongs to the CheB family.</text>
</comment>
<dbReference type="InterPro" id="IPR011006">
    <property type="entry name" value="CheY-like_superfamily"/>
</dbReference>
<dbReference type="AlphaFoldDB" id="A0A1H6V350"/>
<comment type="catalytic activity">
    <reaction evidence="5">
        <text>L-glutaminyl-[protein] + H2O = L-glutamyl-[protein] + NH4(+)</text>
        <dbReference type="Rhea" id="RHEA:16441"/>
        <dbReference type="Rhea" id="RHEA-COMP:10207"/>
        <dbReference type="Rhea" id="RHEA-COMP:10208"/>
        <dbReference type="ChEBI" id="CHEBI:15377"/>
        <dbReference type="ChEBI" id="CHEBI:28938"/>
        <dbReference type="ChEBI" id="CHEBI:29973"/>
        <dbReference type="ChEBI" id="CHEBI:30011"/>
        <dbReference type="EC" id="3.5.1.44"/>
    </reaction>
</comment>
<dbReference type="NCBIfam" id="NF009206">
    <property type="entry name" value="PRK12555.1"/>
    <property type="match status" value="1"/>
</dbReference>
<dbReference type="Gene3D" id="3.40.50.180">
    <property type="entry name" value="Methylesterase CheB, C-terminal domain"/>
    <property type="match status" value="1"/>
</dbReference>
<reference evidence="10 11" key="1">
    <citation type="submission" date="2016-10" db="EMBL/GenBank/DDBJ databases">
        <authorList>
            <person name="de Groot N.N."/>
        </authorList>
    </citation>
    <scope>NUCLEOTIDE SEQUENCE [LARGE SCALE GENOMIC DNA]</scope>
    <source>
        <strain evidence="10 11">DSM 2179</strain>
    </source>
</reference>
<sequence>MISLSKIKVLVVDDSLFFREMLARGLAADAQIEIVATAADPFEARDKILKYHPDVMTLDIEMPKMNGIEFLRKLMPQYPIPTIVISAANNCVFEAISLGAIDFVKKPDEQSAVARREFLDDLIFKVKTAVAAKIQAMSPIAHHAVNNDHAIRLETQLIAIGASTGGTVALTNLLLSLEPPLPGIVVVQHIPPIFSDMFAKRLDLVTKFHVKEAATGDRILPGDVLIAPGDQQMKVKKIGSIYKIECSFGEKVNGHCPSVDVLFNSVAKFGDSVIGIIMTGMGFDGAKGLLSMRKAGAHTIGQDEKTSVVYGMPKVAFNIGAVETQLPLDQIGKKICSLI</sequence>
<dbReference type="Gene3D" id="3.40.50.2300">
    <property type="match status" value="1"/>
</dbReference>
<evidence type="ECO:0000256" key="6">
    <source>
        <dbReference type="PROSITE-ProRule" id="PRU00050"/>
    </source>
</evidence>
<dbReference type="CDD" id="cd16432">
    <property type="entry name" value="CheB_Rec"/>
    <property type="match status" value="1"/>
</dbReference>
<dbReference type="EMBL" id="FNZK01000002">
    <property type="protein sequence ID" value="SEI94682.1"/>
    <property type="molecule type" value="Genomic_DNA"/>
</dbReference>
<evidence type="ECO:0000313" key="11">
    <source>
        <dbReference type="Proteomes" id="UP000199662"/>
    </source>
</evidence>
<feature type="modified residue" description="4-aspartylphosphate" evidence="5 7">
    <location>
        <position position="59"/>
    </location>
</feature>
<dbReference type="Proteomes" id="UP000199662">
    <property type="component" value="Unassembled WGS sequence"/>
</dbReference>
<dbReference type="RefSeq" id="WP_177177440.1">
    <property type="nucleotide sequence ID" value="NZ_FNZK01000002.1"/>
</dbReference>
<feature type="active site" evidence="5 6">
    <location>
        <position position="284"/>
    </location>
</feature>